<sequence>MFHLLPVIEDDISSMVELWYDTFGDPINRRLYPDTLGGRAWLEDYHRASLQSPDQHYLKVVTDSTGSTPPLVAFVKWDFNTTSPGHHFPPRHVDFNQVFCDTFFGGLDQARRTIMGSRPHYCMLLSSIFCLFASILYHPSACVDAPANDDTPDLDALITHPDYRRQGAASMLIQWGCDRADQDGIPIWVDSSQEGARIYERFGFHDVSVSGVTPTGAMSMLRDPVGGDAA</sequence>
<name>A0A100I699_ASPNG</name>
<dbReference type="PROSITE" id="PS51186">
    <property type="entry name" value="GNAT"/>
    <property type="match status" value="1"/>
</dbReference>
<dbReference type="OrthoDB" id="2744543at2759"/>
<gene>
    <name evidence="2" type="ORF">ABL_01175</name>
</gene>
<dbReference type="InterPro" id="IPR016181">
    <property type="entry name" value="Acyl_CoA_acyltransferase"/>
</dbReference>
<dbReference type="PANTHER" id="PTHR42791:SF1">
    <property type="entry name" value="N-ACETYLTRANSFERASE DOMAIN-CONTAINING PROTEIN"/>
    <property type="match status" value="1"/>
</dbReference>
<dbReference type="SUPFAM" id="SSF55729">
    <property type="entry name" value="Acyl-CoA N-acyltransferases (Nat)"/>
    <property type="match status" value="1"/>
</dbReference>
<evidence type="ECO:0000313" key="3">
    <source>
        <dbReference type="Proteomes" id="UP000068243"/>
    </source>
</evidence>
<comment type="caution">
    <text evidence="2">The sequence shown here is derived from an EMBL/GenBank/DDBJ whole genome shotgun (WGS) entry which is preliminary data.</text>
</comment>
<dbReference type="InterPro" id="IPR000182">
    <property type="entry name" value="GNAT_dom"/>
</dbReference>
<proteinExistence type="predicted"/>
<accession>A0A100I699</accession>
<dbReference type="Pfam" id="PF13508">
    <property type="entry name" value="Acetyltransf_7"/>
    <property type="match status" value="1"/>
</dbReference>
<dbReference type="Proteomes" id="UP000068243">
    <property type="component" value="Unassembled WGS sequence"/>
</dbReference>
<dbReference type="VEuPathDB" id="FungiDB:ATCC64974_82640"/>
<organism evidence="2 3">
    <name type="scientific">Aspergillus niger</name>
    <dbReference type="NCBI Taxonomy" id="5061"/>
    <lineage>
        <taxon>Eukaryota</taxon>
        <taxon>Fungi</taxon>
        <taxon>Dikarya</taxon>
        <taxon>Ascomycota</taxon>
        <taxon>Pezizomycotina</taxon>
        <taxon>Eurotiomycetes</taxon>
        <taxon>Eurotiomycetidae</taxon>
        <taxon>Eurotiales</taxon>
        <taxon>Aspergillaceae</taxon>
        <taxon>Aspergillus</taxon>
        <taxon>Aspergillus subgen. Circumdati</taxon>
    </lineage>
</organism>
<reference evidence="3" key="1">
    <citation type="journal article" date="2016" name="Genome Announc.">
        <title>Draft genome sequence of Aspergillus niger strain An76.</title>
        <authorList>
            <person name="Gong W."/>
            <person name="Cheng Z."/>
            <person name="Zhang H."/>
            <person name="Liu L."/>
            <person name="Gao P."/>
            <person name="Wang L."/>
        </authorList>
    </citation>
    <scope>NUCLEOTIDE SEQUENCE [LARGE SCALE GENOMIC DNA]</scope>
    <source>
        <strain evidence="3">An76</strain>
    </source>
</reference>
<dbReference type="PANTHER" id="PTHR42791">
    <property type="entry name" value="GNAT FAMILY ACETYLTRANSFERASE"/>
    <property type="match status" value="1"/>
</dbReference>
<dbReference type="OMA" id="HADSPYQ"/>
<dbReference type="Gene3D" id="3.40.630.30">
    <property type="match status" value="1"/>
</dbReference>
<dbReference type="VEuPathDB" id="FungiDB:An03g00200"/>
<dbReference type="CDD" id="cd04301">
    <property type="entry name" value="NAT_SF"/>
    <property type="match status" value="1"/>
</dbReference>
<dbReference type="EMBL" id="BCMY01000002">
    <property type="protein sequence ID" value="GAQ35504.1"/>
    <property type="molecule type" value="Genomic_DNA"/>
</dbReference>
<evidence type="ECO:0000259" key="1">
    <source>
        <dbReference type="PROSITE" id="PS51186"/>
    </source>
</evidence>
<dbReference type="GO" id="GO:0016747">
    <property type="term" value="F:acyltransferase activity, transferring groups other than amino-acyl groups"/>
    <property type="evidence" value="ECO:0007669"/>
    <property type="project" value="InterPro"/>
</dbReference>
<dbReference type="InterPro" id="IPR052523">
    <property type="entry name" value="Trichothecene_AcTrans"/>
</dbReference>
<evidence type="ECO:0000313" key="2">
    <source>
        <dbReference type="EMBL" id="GAQ35504.1"/>
    </source>
</evidence>
<dbReference type="VEuPathDB" id="FungiDB:ASPNIDRAFT2_1176748"/>
<protein>
    <recommendedName>
        <fullName evidence="1">N-acetyltransferase domain-containing protein</fullName>
    </recommendedName>
</protein>
<dbReference type="VEuPathDB" id="FungiDB:M747DRAFT_371151"/>
<feature type="domain" description="N-acetyltransferase" evidence="1">
    <location>
        <begin position="93"/>
        <end position="225"/>
    </location>
</feature>
<dbReference type="AlphaFoldDB" id="A0A100I699"/>